<proteinExistence type="predicted"/>
<sequence length="177" mass="20375">MSRPREAEPVKLIMSLFAVDRDVLRNILTCLIETYGGTDFVSGLLSFEYTSYYAAEMGPSLLRRFVSFERLIRPESLPDVKNLTNGLEDRFAVAGQRTVNIDPGYIAKAHLILATGKGYTHRPYLRDGIYADLTLMYSHKTFSTLPWTYPDYAEKSSIEMFNKIRARYVDQLRNREN</sequence>
<organism evidence="1 2">
    <name type="scientific">Syntrophus gentianae</name>
    <dbReference type="NCBI Taxonomy" id="43775"/>
    <lineage>
        <taxon>Bacteria</taxon>
        <taxon>Pseudomonadati</taxon>
        <taxon>Thermodesulfobacteriota</taxon>
        <taxon>Syntrophia</taxon>
        <taxon>Syntrophales</taxon>
        <taxon>Syntrophaceae</taxon>
        <taxon>Syntrophus</taxon>
    </lineage>
</organism>
<dbReference type="OrthoDB" id="9788989at2"/>
<evidence type="ECO:0008006" key="3">
    <source>
        <dbReference type="Google" id="ProtNLM"/>
    </source>
</evidence>
<dbReference type="RefSeq" id="WP_093882033.1">
    <property type="nucleotide sequence ID" value="NZ_FOBS01000002.1"/>
</dbReference>
<evidence type="ECO:0000313" key="2">
    <source>
        <dbReference type="Proteomes" id="UP000198744"/>
    </source>
</evidence>
<name>A0A1H7UUS6_9BACT</name>
<dbReference type="InterPro" id="IPR025529">
    <property type="entry name" value="DUF4416"/>
</dbReference>
<dbReference type="EMBL" id="FOBS01000002">
    <property type="protein sequence ID" value="SEM00435.1"/>
    <property type="molecule type" value="Genomic_DNA"/>
</dbReference>
<dbReference type="Proteomes" id="UP000198744">
    <property type="component" value="Unassembled WGS sequence"/>
</dbReference>
<protein>
    <recommendedName>
        <fullName evidence="3">GTP-binding protein</fullName>
    </recommendedName>
</protein>
<dbReference type="Pfam" id="PF14385">
    <property type="entry name" value="DUF4416"/>
    <property type="match status" value="1"/>
</dbReference>
<dbReference type="STRING" id="43775.SAMN04489760_102104"/>
<accession>A0A1H7UUS6</accession>
<keyword evidence="2" id="KW-1185">Reference proteome</keyword>
<gene>
    <name evidence="1" type="ORF">SAMN04489760_102104</name>
</gene>
<dbReference type="AlphaFoldDB" id="A0A1H7UUS6"/>
<reference evidence="1 2" key="1">
    <citation type="submission" date="2016-10" db="EMBL/GenBank/DDBJ databases">
        <authorList>
            <person name="de Groot N.N."/>
        </authorList>
    </citation>
    <scope>NUCLEOTIDE SEQUENCE [LARGE SCALE GENOMIC DNA]</scope>
    <source>
        <strain evidence="1 2">DSM 8423</strain>
    </source>
</reference>
<evidence type="ECO:0000313" key="1">
    <source>
        <dbReference type="EMBL" id="SEM00435.1"/>
    </source>
</evidence>